<organism evidence="2 3">
    <name type="scientific">Lutzomyia longipalpis</name>
    <name type="common">Sand fly</name>
    <dbReference type="NCBI Taxonomy" id="7200"/>
    <lineage>
        <taxon>Eukaryota</taxon>
        <taxon>Metazoa</taxon>
        <taxon>Ecdysozoa</taxon>
        <taxon>Arthropoda</taxon>
        <taxon>Hexapoda</taxon>
        <taxon>Insecta</taxon>
        <taxon>Pterygota</taxon>
        <taxon>Neoptera</taxon>
        <taxon>Endopterygota</taxon>
        <taxon>Diptera</taxon>
        <taxon>Nematocera</taxon>
        <taxon>Psychodoidea</taxon>
        <taxon>Psychodidae</taxon>
        <taxon>Lutzomyia</taxon>
        <taxon>Lutzomyia</taxon>
    </lineage>
</organism>
<dbReference type="AlphaFoldDB" id="A0A1B0CTW5"/>
<protein>
    <submittedName>
        <fullName evidence="2">Uncharacterized protein</fullName>
    </submittedName>
</protein>
<proteinExistence type="predicted"/>
<evidence type="ECO:0000256" key="1">
    <source>
        <dbReference type="SAM" id="MobiDB-lite"/>
    </source>
</evidence>
<dbReference type="EMBL" id="AJWK01028049">
    <property type="status" value="NOT_ANNOTATED_CDS"/>
    <property type="molecule type" value="Genomic_DNA"/>
</dbReference>
<feature type="region of interest" description="Disordered" evidence="1">
    <location>
        <begin position="238"/>
        <end position="264"/>
    </location>
</feature>
<evidence type="ECO:0000313" key="2">
    <source>
        <dbReference type="EnsemblMetazoa" id="LLOJ008315-PA"/>
    </source>
</evidence>
<evidence type="ECO:0000313" key="3">
    <source>
        <dbReference type="Proteomes" id="UP000092461"/>
    </source>
</evidence>
<keyword evidence="3" id="KW-1185">Reference proteome</keyword>
<feature type="region of interest" description="Disordered" evidence="1">
    <location>
        <begin position="282"/>
        <end position="316"/>
    </location>
</feature>
<feature type="region of interest" description="Disordered" evidence="1">
    <location>
        <begin position="777"/>
        <end position="873"/>
    </location>
</feature>
<dbReference type="VEuPathDB" id="VectorBase:LLONM1_010921"/>
<sequence>MRSSNECEKSSLKLLREEYKKFMDEDRQRVERNENLLQTLDRIDFQAAALAAKTERLKLLKTQYKSLLMKNWAGDGGSRIVSHRSNISSPQEYHGIRYARTSPIYQNHGPNYWSDGEMGGSMKNAPQIRDMEIQTSLTMLDVPHSVVTSFSTLASARATRDPLSPQENHQDAKCAGSLANQMESPECGAKEIPPSVSPEWNKMLPNPVVTSTITTSQSDYHASSPSKWEEIHEVEMKETKENEELGASENTSKLSFAQPEDPPCEPSFYLREMPEVVAHAPTAEAEEVDDGKIEEHNTPEYNETAEEVVQEEKIDSGQNEMGEQLGNLSTAATPKPRTSFLRHALLKNTKHELIGRGRSGGDKGTQKVVKRVEFCLDQNESHEDTKSQWNLDEIGETTSSPYYKANAEETQVEPLAEERSLMSPHYSQYVEPYEPTQGEELNQFDDEYERDELESETQEEPSYADTQNIHEEPIETGDIPQHQVEYTPAVEESTINLQSSNYQYPETGEVVEPYYAGNEDNVQTVVDENVYASEAPFAVHSSYVQDNSELPQSEVSSTPSVHLLTQDPTTAVVQPESPYQQFISPDANVQQDTYHNSGFTASSEYLEAPQQQTPQDFGANEVYTGSEYQQYDGSAINQVGEYDGYDTTSAPSQPEDYNLNQGVMGYEQNYANYGSQDVQYASGGTIEGYEQGYSDANYAEGAGSYIGTDEVREYEQGPDGVYMSGGEVAPSDQVEASQAMYANFQQEDQYSNQQEVQGDYYNLTEEPTVASNVLDPNATLQTLPVENANQDAPSPQTTYSDDSSNYITQEPPIAEQTLQTEKPKTTKSTNFLDSSSSESERRPGQKVKFADEEKHFPANDESDFDFSSQRDDK</sequence>
<name>A0A1B0CTW5_LUTLO</name>
<dbReference type="VEuPathDB" id="VectorBase:LLOJ008315"/>
<feature type="compositionally biased region" description="Polar residues" evidence="1">
    <location>
        <begin position="816"/>
        <end position="837"/>
    </location>
</feature>
<dbReference type="EnsemblMetazoa" id="LLOJ008315-RA">
    <property type="protein sequence ID" value="LLOJ008315-PA"/>
    <property type="gene ID" value="LLOJ008315"/>
</dbReference>
<feature type="compositionally biased region" description="Basic and acidic residues" evidence="1">
    <location>
        <begin position="838"/>
        <end position="858"/>
    </location>
</feature>
<feature type="compositionally biased region" description="Acidic residues" evidence="1">
    <location>
        <begin position="442"/>
        <end position="459"/>
    </location>
</feature>
<reference evidence="2" key="1">
    <citation type="submission" date="2020-05" db="UniProtKB">
        <authorList>
            <consortium name="EnsemblMetazoa"/>
        </authorList>
    </citation>
    <scope>IDENTIFICATION</scope>
    <source>
        <strain evidence="2">Jacobina</strain>
    </source>
</reference>
<feature type="region of interest" description="Disordered" evidence="1">
    <location>
        <begin position="432"/>
        <end position="480"/>
    </location>
</feature>
<dbReference type="Proteomes" id="UP000092461">
    <property type="component" value="Unassembled WGS sequence"/>
</dbReference>
<feature type="compositionally biased region" description="Polar residues" evidence="1">
    <location>
        <begin position="778"/>
        <end position="808"/>
    </location>
</feature>
<accession>A0A1B0CTW5</accession>